<evidence type="ECO:0000256" key="1">
    <source>
        <dbReference type="SAM" id="SignalP"/>
    </source>
</evidence>
<protein>
    <submittedName>
        <fullName evidence="2">Uncharacterized protein</fullName>
    </submittedName>
</protein>
<accession>A0A4C1YDG0</accession>
<dbReference type="AlphaFoldDB" id="A0A4C1YDG0"/>
<organism evidence="2 3">
    <name type="scientific">Eumeta variegata</name>
    <name type="common">Bagworm moth</name>
    <name type="synonym">Eumeta japonica</name>
    <dbReference type="NCBI Taxonomy" id="151549"/>
    <lineage>
        <taxon>Eukaryota</taxon>
        <taxon>Metazoa</taxon>
        <taxon>Ecdysozoa</taxon>
        <taxon>Arthropoda</taxon>
        <taxon>Hexapoda</taxon>
        <taxon>Insecta</taxon>
        <taxon>Pterygota</taxon>
        <taxon>Neoptera</taxon>
        <taxon>Endopterygota</taxon>
        <taxon>Lepidoptera</taxon>
        <taxon>Glossata</taxon>
        <taxon>Ditrysia</taxon>
        <taxon>Tineoidea</taxon>
        <taxon>Psychidae</taxon>
        <taxon>Oiketicinae</taxon>
        <taxon>Eumeta</taxon>
    </lineage>
</organism>
<proteinExistence type="predicted"/>
<gene>
    <name evidence="2" type="ORF">EVAR_59311_1</name>
</gene>
<feature type="signal peptide" evidence="1">
    <location>
        <begin position="1"/>
        <end position="30"/>
    </location>
</feature>
<comment type="caution">
    <text evidence="2">The sequence shown here is derived from an EMBL/GenBank/DDBJ whole genome shotgun (WGS) entry which is preliminary data.</text>
</comment>
<reference evidence="2 3" key="1">
    <citation type="journal article" date="2019" name="Commun. Biol.">
        <title>The bagworm genome reveals a unique fibroin gene that provides high tensile strength.</title>
        <authorList>
            <person name="Kono N."/>
            <person name="Nakamura H."/>
            <person name="Ohtoshi R."/>
            <person name="Tomita M."/>
            <person name="Numata K."/>
            <person name="Arakawa K."/>
        </authorList>
    </citation>
    <scope>NUCLEOTIDE SEQUENCE [LARGE SCALE GENOMIC DNA]</scope>
</reference>
<feature type="chain" id="PRO_5020041171" evidence="1">
    <location>
        <begin position="31"/>
        <end position="171"/>
    </location>
</feature>
<dbReference type="Proteomes" id="UP000299102">
    <property type="component" value="Unassembled WGS sequence"/>
</dbReference>
<name>A0A4C1YDG0_EUMVA</name>
<evidence type="ECO:0000313" key="2">
    <source>
        <dbReference type="EMBL" id="GBP72497.1"/>
    </source>
</evidence>
<keyword evidence="3" id="KW-1185">Reference proteome</keyword>
<dbReference type="EMBL" id="BGZK01001147">
    <property type="protein sequence ID" value="GBP72497.1"/>
    <property type="molecule type" value="Genomic_DNA"/>
</dbReference>
<evidence type="ECO:0000313" key="3">
    <source>
        <dbReference type="Proteomes" id="UP000299102"/>
    </source>
</evidence>
<keyword evidence="1" id="KW-0732">Signal</keyword>
<sequence length="171" mass="19297">MDDIYLLGWPGRHATRIPLMFFILFPVTHSISISVPTFDPAPYFVFKSDNAIGHGFDLYEAEANASTKIKYGLYHSKTFLLQISTRHDVDLGLLACVVTGLVTIETDFRERTFNVITEDCRNVRERTRFTELGLVNAFLLYPSSGNATQTEVARNHLTCRTRPGVLPILSL</sequence>